<feature type="domain" description="Catalase core" evidence="5">
    <location>
        <begin position="2"/>
        <end position="330"/>
    </location>
</feature>
<dbReference type="GO" id="GO:0004096">
    <property type="term" value="F:catalase activity"/>
    <property type="evidence" value="ECO:0007669"/>
    <property type="project" value="InterPro"/>
</dbReference>
<dbReference type="SMART" id="SM01060">
    <property type="entry name" value="Catalase"/>
    <property type="match status" value="1"/>
</dbReference>
<organism evidence="6 7">
    <name type="scientific">Bradyrhizobium erythrophlei</name>
    <dbReference type="NCBI Taxonomy" id="1437360"/>
    <lineage>
        <taxon>Bacteria</taxon>
        <taxon>Pseudomonadati</taxon>
        <taxon>Pseudomonadota</taxon>
        <taxon>Alphaproteobacteria</taxon>
        <taxon>Hyphomicrobiales</taxon>
        <taxon>Nitrobacteraceae</taxon>
        <taxon>Bradyrhizobium</taxon>
    </lineage>
</organism>
<dbReference type="InterPro" id="IPR011614">
    <property type="entry name" value="Catalase_core"/>
</dbReference>
<dbReference type="PIRSF" id="PIRSF000296">
    <property type="entry name" value="SrpA"/>
    <property type="match status" value="1"/>
</dbReference>
<dbReference type="InterPro" id="IPR020835">
    <property type="entry name" value="Catalase_sf"/>
</dbReference>
<dbReference type="EC" id="1.11.1.-" evidence="1"/>
<evidence type="ECO:0000313" key="7">
    <source>
        <dbReference type="Proteomes" id="UP000190675"/>
    </source>
</evidence>
<dbReference type="CDD" id="cd08153">
    <property type="entry name" value="srpA_like"/>
    <property type="match status" value="1"/>
</dbReference>
<keyword evidence="1" id="KW-0575">Peroxidase</keyword>
<dbReference type="GO" id="GO:0042542">
    <property type="term" value="P:response to hydrogen peroxide"/>
    <property type="evidence" value="ECO:0007669"/>
    <property type="project" value="TreeGrafter"/>
</dbReference>
<feature type="signal peptide" evidence="4">
    <location>
        <begin position="1"/>
        <end position="26"/>
    </location>
</feature>
<sequence>MRLFQGVAASIAFSALMAAGATCAGAEDEPLGVRLVNQMNALYGQHAGVRANHAKGAVFEGMFTPARGADTLSSAVFLKGAPTPLVIRFSNAGGVPDAPDTHPSTDRVRGMAIKFRLPDGSEQDIVCISANGFPVATGEDFLALLQAVGASGPDVPKPTLVEKFLSTHPAASAFVTTPRPVAVSYGTQPFFGVNAFKFTNAQGTSKFGRYRIVPESGPAYVSDEEAAKRPPNALADNLRVSLEKGPVKFRLLVQLAAADDPITDATKVWPDSRPTVELGEIAVIKALDTKKVENELLFLPTNVTSGIDPSDDPIINTRTEAYAESFGRRTK</sequence>
<keyword evidence="1 3" id="KW-0408">Iron</keyword>
<dbReference type="GO" id="GO:0005737">
    <property type="term" value="C:cytoplasm"/>
    <property type="evidence" value="ECO:0007669"/>
    <property type="project" value="TreeGrafter"/>
</dbReference>
<dbReference type="PRINTS" id="PR00067">
    <property type="entry name" value="CATALASE"/>
</dbReference>
<reference evidence="6 7" key="1">
    <citation type="submission" date="2016-11" db="EMBL/GenBank/DDBJ databases">
        <authorList>
            <person name="Jaros S."/>
            <person name="Januszkiewicz K."/>
            <person name="Wedrychowicz H."/>
        </authorList>
    </citation>
    <scope>NUCLEOTIDE SEQUENCE [LARGE SCALE GENOMIC DNA]</scope>
    <source>
        <strain evidence="6 7">GAS242</strain>
    </source>
</reference>
<evidence type="ECO:0000259" key="5">
    <source>
        <dbReference type="SMART" id="SM01060"/>
    </source>
</evidence>
<name>A0A1M5PMN0_9BRAD</name>
<dbReference type="SUPFAM" id="SSF56634">
    <property type="entry name" value="Heme-dependent catalase-like"/>
    <property type="match status" value="1"/>
</dbReference>
<gene>
    <name evidence="6" type="ORF">SAMN05444169_5350</name>
</gene>
<dbReference type="Proteomes" id="UP000190675">
    <property type="component" value="Chromosome I"/>
</dbReference>
<evidence type="ECO:0000256" key="1">
    <source>
        <dbReference type="PIRNR" id="PIRNR000296"/>
    </source>
</evidence>
<keyword evidence="1" id="KW-0560">Oxidoreductase</keyword>
<evidence type="ECO:0000256" key="4">
    <source>
        <dbReference type="SAM" id="SignalP"/>
    </source>
</evidence>
<dbReference type="GO" id="GO:0046872">
    <property type="term" value="F:metal ion binding"/>
    <property type="evidence" value="ECO:0007669"/>
    <property type="project" value="UniProtKB-KW"/>
</dbReference>
<dbReference type="PROSITE" id="PS51402">
    <property type="entry name" value="CATALASE_3"/>
    <property type="match status" value="1"/>
</dbReference>
<dbReference type="GO" id="GO:0042744">
    <property type="term" value="P:hydrogen peroxide catabolic process"/>
    <property type="evidence" value="ECO:0007669"/>
    <property type="project" value="TreeGrafter"/>
</dbReference>
<evidence type="ECO:0000256" key="2">
    <source>
        <dbReference type="PIRSR" id="PIRSR000296-1"/>
    </source>
</evidence>
<feature type="binding site" description="axial binding residue" evidence="3">
    <location>
        <position position="322"/>
    </location>
    <ligand>
        <name>heme</name>
        <dbReference type="ChEBI" id="CHEBI:30413"/>
    </ligand>
    <ligandPart>
        <name>Fe</name>
        <dbReference type="ChEBI" id="CHEBI:18248"/>
    </ligandPart>
</feature>
<feature type="chain" id="PRO_5012612617" description="Catalase-related peroxidase" evidence="4">
    <location>
        <begin position="27"/>
        <end position="331"/>
    </location>
</feature>
<dbReference type="AlphaFoldDB" id="A0A1M5PMN0"/>
<evidence type="ECO:0000313" key="6">
    <source>
        <dbReference type="EMBL" id="SHH02987.1"/>
    </source>
</evidence>
<comment type="cofactor">
    <cofactor evidence="1">
        <name>heme</name>
        <dbReference type="ChEBI" id="CHEBI:30413"/>
    </cofactor>
</comment>
<proteinExistence type="inferred from homology"/>
<dbReference type="InterPro" id="IPR024168">
    <property type="entry name" value="Catalase_SrpA-type_pred"/>
</dbReference>
<dbReference type="PANTHER" id="PTHR11465">
    <property type="entry name" value="CATALASE"/>
    <property type="match status" value="1"/>
</dbReference>
<comment type="function">
    <text evidence="1">Has an organic peroxide-dependent peroxidase activity.</text>
</comment>
<accession>A0A1M5PMN0</accession>
<dbReference type="EMBL" id="LT670818">
    <property type="protein sequence ID" value="SHH02987.1"/>
    <property type="molecule type" value="Genomic_DNA"/>
</dbReference>
<feature type="active site" evidence="2">
    <location>
        <position position="53"/>
    </location>
</feature>
<keyword evidence="1 3" id="KW-0479">Metal-binding</keyword>
<dbReference type="PANTHER" id="PTHR11465:SF62">
    <property type="entry name" value="CATALASE T"/>
    <property type="match status" value="1"/>
</dbReference>
<dbReference type="GO" id="GO:0020037">
    <property type="term" value="F:heme binding"/>
    <property type="evidence" value="ECO:0007669"/>
    <property type="project" value="InterPro"/>
</dbReference>
<keyword evidence="4" id="KW-0732">Signal</keyword>
<dbReference type="Gene3D" id="2.40.180.10">
    <property type="entry name" value="Catalase core domain"/>
    <property type="match status" value="1"/>
</dbReference>
<protein>
    <recommendedName>
        <fullName evidence="1">Catalase-related peroxidase</fullName>
        <ecNumber evidence="1">1.11.1.-</ecNumber>
    </recommendedName>
</protein>
<comment type="similarity">
    <text evidence="1">Belongs to the catalase family.</text>
</comment>
<dbReference type="Pfam" id="PF00199">
    <property type="entry name" value="Catalase"/>
    <property type="match status" value="1"/>
</dbReference>
<keyword evidence="1 3" id="KW-0349">Heme</keyword>
<dbReference type="InterPro" id="IPR018028">
    <property type="entry name" value="Catalase"/>
</dbReference>
<dbReference type="Gene3D" id="1.20.1280.120">
    <property type="match status" value="1"/>
</dbReference>
<evidence type="ECO:0000256" key="3">
    <source>
        <dbReference type="PIRSR" id="PIRSR000296-2"/>
    </source>
</evidence>